<keyword evidence="2" id="KW-1185">Reference proteome</keyword>
<comment type="caution">
    <text evidence="1">The sequence shown here is derived from an EMBL/GenBank/DDBJ whole genome shotgun (WGS) entry which is preliminary data.</text>
</comment>
<dbReference type="Proteomes" id="UP000548867">
    <property type="component" value="Unassembled WGS sequence"/>
</dbReference>
<name>A0A7W6CLQ5_9SPHN</name>
<proteinExistence type="predicted"/>
<sequence length="112" mass="12406">MLTLALAASVPLTMPVAMRGDWDLPSHCKMPGEESDSRAVVRKGEVAFGETVFTPKRIVVAEQTNWTATGEFYDEGETSKGRLNLRLSKDSKTLAYTNSDNRIVRLTRCGKK</sequence>
<organism evidence="1 2">
    <name type="scientific">Novosphingobium sediminicola</name>
    <dbReference type="NCBI Taxonomy" id="563162"/>
    <lineage>
        <taxon>Bacteria</taxon>
        <taxon>Pseudomonadati</taxon>
        <taxon>Pseudomonadota</taxon>
        <taxon>Alphaproteobacteria</taxon>
        <taxon>Sphingomonadales</taxon>
        <taxon>Sphingomonadaceae</taxon>
        <taxon>Novosphingobium</taxon>
    </lineage>
</organism>
<protein>
    <submittedName>
        <fullName evidence="1">Uncharacterized protein</fullName>
    </submittedName>
</protein>
<gene>
    <name evidence="1" type="ORF">GGR38_003704</name>
</gene>
<evidence type="ECO:0000313" key="1">
    <source>
        <dbReference type="EMBL" id="MBB3956738.1"/>
    </source>
</evidence>
<dbReference type="AlphaFoldDB" id="A0A7W6CLQ5"/>
<dbReference type="EMBL" id="JACIDX010000016">
    <property type="protein sequence ID" value="MBB3956738.1"/>
    <property type="molecule type" value="Genomic_DNA"/>
</dbReference>
<accession>A0A7W6CLQ5</accession>
<reference evidence="1 2" key="1">
    <citation type="submission" date="2020-08" db="EMBL/GenBank/DDBJ databases">
        <title>Genomic Encyclopedia of Type Strains, Phase IV (KMG-IV): sequencing the most valuable type-strain genomes for metagenomic binning, comparative biology and taxonomic classification.</title>
        <authorList>
            <person name="Goeker M."/>
        </authorList>
    </citation>
    <scope>NUCLEOTIDE SEQUENCE [LARGE SCALE GENOMIC DNA]</scope>
    <source>
        <strain evidence="1 2">DSM 27057</strain>
    </source>
</reference>
<evidence type="ECO:0000313" key="2">
    <source>
        <dbReference type="Proteomes" id="UP000548867"/>
    </source>
</evidence>